<comment type="similarity">
    <text evidence="2">Belongs to the outer membrane factor (OMF) (TC 1.B.17) family.</text>
</comment>
<keyword evidence="3" id="KW-0813">Transport</keyword>
<accession>F6DCD7</accession>
<dbReference type="InterPro" id="IPR051906">
    <property type="entry name" value="TolC-like"/>
</dbReference>
<evidence type="ECO:0000313" key="8">
    <source>
        <dbReference type="EMBL" id="AEG31523.1"/>
    </source>
</evidence>
<evidence type="ECO:0000256" key="1">
    <source>
        <dbReference type="ARBA" id="ARBA00004442"/>
    </source>
</evidence>
<comment type="subcellular location">
    <subcellularLocation>
        <location evidence="1">Cell outer membrane</location>
    </subcellularLocation>
</comment>
<dbReference type="KEGG" id="tcy:Thicy_0751"/>
<dbReference type="Gene3D" id="1.20.1600.10">
    <property type="entry name" value="Outer membrane efflux proteins (OEP)"/>
    <property type="match status" value="1"/>
</dbReference>
<dbReference type="GO" id="GO:1990281">
    <property type="term" value="C:efflux pump complex"/>
    <property type="evidence" value="ECO:0007669"/>
    <property type="project" value="TreeGrafter"/>
</dbReference>
<keyword evidence="7" id="KW-0998">Cell outer membrane</keyword>
<evidence type="ECO:0000256" key="6">
    <source>
        <dbReference type="ARBA" id="ARBA00023136"/>
    </source>
</evidence>
<evidence type="ECO:0000256" key="4">
    <source>
        <dbReference type="ARBA" id="ARBA00022452"/>
    </source>
</evidence>
<keyword evidence="5" id="KW-0812">Transmembrane</keyword>
<dbReference type="OrthoDB" id="9813458at2"/>
<sequence>MKQVKNKINQWLTGLSFAGLVVFSGASYSAPGLLEVYQMAAIHDSTLAQARTELEADQQQLVQARSLLLPKINAQAGFAYPDIERNQNRQTLGLRLDQPLFNREAFSLFDEATIRTNLAQMQYDTVVQNLMTRVSQAYFDLLLAQQTLSFAQSREAAEKIQWERAQAALEVGLASRTDVLQTRSAYDLAMADRIEAKNNVDISQEALRRLTGQPVLQVQTLPLEQSIQPDARLIREAEQAGLINEFSQNLAVQIAAEQQRLAEQGIITRKADRWFDVNLSLSHTRTECGGSDRDPLLCRSGDNTEVSINATLPLYQGGLTSSRIDEARLRSQTAMTAVREAREQASLDTRVSLRNLERGQARVNALREAVKSNEAFLEAAEEGYRVGLRNLIDVVTARANLFNAQNNLAQAMQALVLEQLRLKQVLGQLHPDDLAQVDLLLAAP</sequence>
<dbReference type="PANTHER" id="PTHR30026">
    <property type="entry name" value="OUTER MEMBRANE PROTEIN TOLC"/>
    <property type="match status" value="1"/>
</dbReference>
<dbReference type="NCBIfam" id="TIGR01844">
    <property type="entry name" value="type_I_sec_TolC"/>
    <property type="match status" value="1"/>
</dbReference>
<evidence type="ECO:0000256" key="3">
    <source>
        <dbReference type="ARBA" id="ARBA00022448"/>
    </source>
</evidence>
<keyword evidence="6" id="KW-0472">Membrane</keyword>
<protein>
    <submittedName>
        <fullName evidence="8">Type I secretion outer membrane protein, TolC family</fullName>
    </submittedName>
</protein>
<dbReference type="HOGENOM" id="CLU_012817_0_2_6"/>
<keyword evidence="4" id="KW-1134">Transmembrane beta strand</keyword>
<dbReference type="PANTHER" id="PTHR30026:SF20">
    <property type="entry name" value="OUTER MEMBRANE PROTEIN TOLC"/>
    <property type="match status" value="1"/>
</dbReference>
<dbReference type="SUPFAM" id="SSF56954">
    <property type="entry name" value="Outer membrane efflux proteins (OEP)"/>
    <property type="match status" value="1"/>
</dbReference>
<evidence type="ECO:0000256" key="7">
    <source>
        <dbReference type="ARBA" id="ARBA00023237"/>
    </source>
</evidence>
<dbReference type="InterPro" id="IPR003423">
    <property type="entry name" value="OMP_efflux"/>
</dbReference>
<proteinExistence type="inferred from homology"/>
<dbReference type="InterPro" id="IPR010130">
    <property type="entry name" value="T1SS_OMP_TolC"/>
</dbReference>
<dbReference type="GO" id="GO:0009279">
    <property type="term" value="C:cell outer membrane"/>
    <property type="evidence" value="ECO:0007669"/>
    <property type="project" value="UniProtKB-SubCell"/>
</dbReference>
<keyword evidence="9" id="KW-1185">Reference proteome</keyword>
<organism evidence="8 9">
    <name type="scientific">Thiomicrospira cyclica (strain DSM 14477 / JCM 11371 / ALM1)</name>
    <name type="common">Thioalkalimicrobium cyclicum</name>
    <dbReference type="NCBI Taxonomy" id="717773"/>
    <lineage>
        <taxon>Bacteria</taxon>
        <taxon>Pseudomonadati</taxon>
        <taxon>Pseudomonadota</taxon>
        <taxon>Gammaproteobacteria</taxon>
        <taxon>Thiotrichales</taxon>
        <taxon>Piscirickettsiaceae</taxon>
        <taxon>Thiomicrospira</taxon>
    </lineage>
</organism>
<dbReference type="STRING" id="717773.Thicy_0751"/>
<dbReference type="Pfam" id="PF02321">
    <property type="entry name" value="OEP"/>
    <property type="match status" value="2"/>
</dbReference>
<reference evidence="8 9" key="1">
    <citation type="submission" date="2011-05" db="EMBL/GenBank/DDBJ databases">
        <title>Complete sequence of Thioalkalimicrobium cyclicum ALM1.</title>
        <authorList>
            <consortium name="US DOE Joint Genome Institute"/>
            <person name="Lucas S."/>
            <person name="Han J."/>
            <person name="Lapidus A."/>
            <person name="Cheng J.-F."/>
            <person name="Goodwin L."/>
            <person name="Pitluck S."/>
            <person name="Peters L."/>
            <person name="Mikhailova N."/>
            <person name="Davenport K."/>
            <person name="Han C."/>
            <person name="Tapia R."/>
            <person name="Land M."/>
            <person name="Hauser L."/>
            <person name="Kyrpides N."/>
            <person name="Ivanova N."/>
            <person name="Pagani I."/>
            <person name="Kappler U."/>
            <person name="Woyke T."/>
        </authorList>
    </citation>
    <scope>NUCLEOTIDE SEQUENCE [LARGE SCALE GENOMIC DNA]</scope>
    <source>
        <strain evidence="9">DSM 14477 / JCM 11371 / ALM1</strain>
    </source>
</reference>
<evidence type="ECO:0000256" key="5">
    <source>
        <dbReference type="ARBA" id="ARBA00022692"/>
    </source>
</evidence>
<dbReference type="Proteomes" id="UP000009232">
    <property type="component" value="Chromosome"/>
</dbReference>
<dbReference type="GO" id="GO:0015562">
    <property type="term" value="F:efflux transmembrane transporter activity"/>
    <property type="evidence" value="ECO:0007669"/>
    <property type="project" value="InterPro"/>
</dbReference>
<evidence type="ECO:0000256" key="2">
    <source>
        <dbReference type="ARBA" id="ARBA00007613"/>
    </source>
</evidence>
<dbReference type="GO" id="GO:0015288">
    <property type="term" value="F:porin activity"/>
    <property type="evidence" value="ECO:0007669"/>
    <property type="project" value="TreeGrafter"/>
</dbReference>
<dbReference type="eggNOG" id="COG1538">
    <property type="taxonomic scope" value="Bacteria"/>
</dbReference>
<dbReference type="RefSeq" id="WP_013835302.1">
    <property type="nucleotide sequence ID" value="NC_015581.1"/>
</dbReference>
<dbReference type="EMBL" id="CP002776">
    <property type="protein sequence ID" value="AEG31523.1"/>
    <property type="molecule type" value="Genomic_DNA"/>
</dbReference>
<gene>
    <name evidence="8" type="ordered locus">Thicy_0751</name>
</gene>
<dbReference type="AlphaFoldDB" id="F6DCD7"/>
<name>F6DCD7_THICA</name>
<evidence type="ECO:0000313" key="9">
    <source>
        <dbReference type="Proteomes" id="UP000009232"/>
    </source>
</evidence>